<feature type="compositionally biased region" description="Polar residues" evidence="1">
    <location>
        <begin position="29"/>
        <end position="47"/>
    </location>
</feature>
<feature type="compositionally biased region" description="Low complexity" evidence="1">
    <location>
        <begin position="9"/>
        <end position="25"/>
    </location>
</feature>
<reference evidence="2 3" key="1">
    <citation type="journal article" date="2023" name="Plants (Basel)">
        <title>Bridging the Gap: Combining Genomics and Transcriptomics Approaches to Understand Stylosanthes scabra, an Orphan Legume from the Brazilian Caatinga.</title>
        <authorList>
            <person name="Ferreira-Neto J.R.C."/>
            <person name="da Silva M.D."/>
            <person name="Binneck E."/>
            <person name="de Melo N.F."/>
            <person name="da Silva R.H."/>
            <person name="de Melo A.L.T.M."/>
            <person name="Pandolfi V."/>
            <person name="Bustamante F.O."/>
            <person name="Brasileiro-Vidal A.C."/>
            <person name="Benko-Iseppon A.M."/>
        </authorList>
    </citation>
    <scope>NUCLEOTIDE SEQUENCE [LARGE SCALE GENOMIC DNA]</scope>
    <source>
        <tissue evidence="2">Leaves</tissue>
    </source>
</reference>
<organism evidence="2 3">
    <name type="scientific">Stylosanthes scabra</name>
    <dbReference type="NCBI Taxonomy" id="79078"/>
    <lineage>
        <taxon>Eukaryota</taxon>
        <taxon>Viridiplantae</taxon>
        <taxon>Streptophyta</taxon>
        <taxon>Embryophyta</taxon>
        <taxon>Tracheophyta</taxon>
        <taxon>Spermatophyta</taxon>
        <taxon>Magnoliopsida</taxon>
        <taxon>eudicotyledons</taxon>
        <taxon>Gunneridae</taxon>
        <taxon>Pentapetalae</taxon>
        <taxon>rosids</taxon>
        <taxon>fabids</taxon>
        <taxon>Fabales</taxon>
        <taxon>Fabaceae</taxon>
        <taxon>Papilionoideae</taxon>
        <taxon>50 kb inversion clade</taxon>
        <taxon>dalbergioids sensu lato</taxon>
        <taxon>Dalbergieae</taxon>
        <taxon>Pterocarpus clade</taxon>
        <taxon>Stylosanthes</taxon>
    </lineage>
</organism>
<evidence type="ECO:0000313" key="3">
    <source>
        <dbReference type="Proteomes" id="UP001341840"/>
    </source>
</evidence>
<feature type="compositionally biased region" description="Basic residues" evidence="1">
    <location>
        <begin position="119"/>
        <end position="132"/>
    </location>
</feature>
<name>A0ABU6TFA6_9FABA</name>
<evidence type="ECO:0000256" key="1">
    <source>
        <dbReference type="SAM" id="MobiDB-lite"/>
    </source>
</evidence>
<feature type="region of interest" description="Disordered" evidence="1">
    <location>
        <begin position="98"/>
        <end position="136"/>
    </location>
</feature>
<gene>
    <name evidence="2" type="ORF">PIB30_043891</name>
</gene>
<keyword evidence="3" id="KW-1185">Reference proteome</keyword>
<proteinExistence type="predicted"/>
<comment type="caution">
    <text evidence="2">The sequence shown here is derived from an EMBL/GenBank/DDBJ whole genome shotgun (WGS) entry which is preliminary data.</text>
</comment>
<feature type="region of interest" description="Disordered" evidence="1">
    <location>
        <begin position="1"/>
        <end position="59"/>
    </location>
</feature>
<dbReference type="Proteomes" id="UP001341840">
    <property type="component" value="Unassembled WGS sequence"/>
</dbReference>
<protein>
    <submittedName>
        <fullName evidence="2">Uncharacterized protein</fullName>
    </submittedName>
</protein>
<dbReference type="EMBL" id="JASCZI010090879">
    <property type="protein sequence ID" value="MED6147421.1"/>
    <property type="molecule type" value="Genomic_DNA"/>
</dbReference>
<sequence>MAPTQQSQGGASTSRAHHAGSSSRADLLSTPQNQGIEIPSTSASPSQAWPHGLSSPGFQQLMQEILLPGDDEAFIAHGGTPPSAHVPGTSWEIPFMAPAHVSTPPVSPAPAKQPNKPATRGRARKVPHRRGCRTGGLMLKISASAPNRSSNTTVKWVSFP</sequence>
<evidence type="ECO:0000313" key="2">
    <source>
        <dbReference type="EMBL" id="MED6147421.1"/>
    </source>
</evidence>
<accession>A0ABU6TFA6</accession>